<dbReference type="GO" id="GO:0009898">
    <property type="term" value="C:cytoplasmic side of plasma membrane"/>
    <property type="evidence" value="ECO:0007669"/>
    <property type="project" value="UniProtKB-UniRule"/>
</dbReference>
<comment type="subunit">
    <text evidence="5">Self-interacts. Interacts with FtsZ.</text>
</comment>
<comment type="similarity">
    <text evidence="5 6">Belongs to the FtsA/MreB family.</text>
</comment>
<comment type="caution">
    <text evidence="9">The sequence shown here is derived from an EMBL/GenBank/DDBJ whole genome shotgun (WGS) entry which is preliminary data.</text>
</comment>
<name>A0A2M8PE08_9CHLR</name>
<dbReference type="Pfam" id="PF02491">
    <property type="entry name" value="SHS2_FTSA"/>
    <property type="match status" value="1"/>
</dbReference>
<gene>
    <name evidence="5 9" type="primary">ftsA</name>
    <name evidence="9" type="ORF">CUN49_08920</name>
</gene>
<dbReference type="PANTHER" id="PTHR32432">
    <property type="entry name" value="CELL DIVISION PROTEIN FTSA-RELATED"/>
    <property type="match status" value="1"/>
</dbReference>
<sequence length="429" mass="46106">MSELVVGIDVGTTKICTLVGEVRADDIHVIGLGVEPSRGMKKGVVNDVSELTARISASIHKAERSSGYEIGRAFVSVAGAHISSHNSRGVVGISGARGVQIADLERAMEAARAIALPHNREVLHIIPRNYTLDGQDGIRSPLGMHGFRLEVEAHIVTAASSSLQNLQKCVEGAGVYVDRFILNPLASGEVVLSDAEREMGVLVIDIGGGTTDLAVFIEGTVWHTAVISVGGWHVTNDIAQGLHLPYEIAEAVKIEYGHADPSEVDPSDIFVVQPFGEEHMSRVLRADLAAIIQPRIEELFQLVLREIKYSAYDGLLSAGAVLTGGSAQLPGIKKIAADVLKMPVRIARPERISGMADQLRNPSYSTSVGLLRLGLIMEREDERRGRAARNSGFRVRGEGANGSSGKRRTPNWGKLFGGVMKRLLPEDEN</sequence>
<dbReference type="AlphaFoldDB" id="A0A2M8PE08"/>
<dbReference type="Proteomes" id="UP000229681">
    <property type="component" value="Unassembled WGS sequence"/>
</dbReference>
<dbReference type="SMART" id="SM00842">
    <property type="entry name" value="FtsA"/>
    <property type="match status" value="1"/>
</dbReference>
<keyword evidence="2 5" id="KW-0132">Cell division</keyword>
<keyword evidence="4 5" id="KW-0131">Cell cycle</keyword>
<dbReference type="Gene3D" id="3.30.420.40">
    <property type="match status" value="2"/>
</dbReference>
<evidence type="ECO:0000256" key="5">
    <source>
        <dbReference type="HAMAP-Rule" id="MF_02033"/>
    </source>
</evidence>
<comment type="subcellular location">
    <subcellularLocation>
        <location evidence="5">Cell membrane</location>
        <topology evidence="5">Peripheral membrane protein</topology>
        <orientation evidence="5">Cytoplasmic side</orientation>
    </subcellularLocation>
    <text evidence="5">Localizes to the Z ring in an FtsZ-dependent manner. Targeted to the membrane through a conserved C-terminal amphipathic helix.</text>
</comment>
<evidence type="ECO:0000256" key="1">
    <source>
        <dbReference type="ARBA" id="ARBA00022475"/>
    </source>
</evidence>
<dbReference type="InterPro" id="IPR043129">
    <property type="entry name" value="ATPase_NBD"/>
</dbReference>
<organism evidence="9 10">
    <name type="scientific">Candidatus Thermofonsia Clade 1 bacterium</name>
    <dbReference type="NCBI Taxonomy" id="2364210"/>
    <lineage>
        <taxon>Bacteria</taxon>
        <taxon>Bacillati</taxon>
        <taxon>Chloroflexota</taxon>
        <taxon>Candidatus Thermofontia</taxon>
        <taxon>Candidatus Thermofonsia Clade 1</taxon>
    </lineage>
</organism>
<dbReference type="InterPro" id="IPR050696">
    <property type="entry name" value="FtsA/MreB"/>
</dbReference>
<dbReference type="SUPFAM" id="SSF53067">
    <property type="entry name" value="Actin-like ATPase domain"/>
    <property type="match status" value="2"/>
</dbReference>
<dbReference type="EMBL" id="PGTM01000113">
    <property type="protein sequence ID" value="PJF35768.1"/>
    <property type="molecule type" value="Genomic_DNA"/>
</dbReference>
<dbReference type="InterPro" id="IPR003494">
    <property type="entry name" value="SHS2_FtsA"/>
</dbReference>
<accession>A0A2M8PE08</accession>
<feature type="region of interest" description="Disordered" evidence="7">
    <location>
        <begin position="386"/>
        <end position="411"/>
    </location>
</feature>
<evidence type="ECO:0000256" key="4">
    <source>
        <dbReference type="ARBA" id="ARBA00023306"/>
    </source>
</evidence>
<dbReference type="GO" id="GO:0032153">
    <property type="term" value="C:cell division site"/>
    <property type="evidence" value="ECO:0007669"/>
    <property type="project" value="UniProtKB-UniRule"/>
</dbReference>
<evidence type="ECO:0000313" key="9">
    <source>
        <dbReference type="EMBL" id="PJF35768.1"/>
    </source>
</evidence>
<proteinExistence type="inferred from homology"/>
<dbReference type="PIRSF" id="PIRSF003101">
    <property type="entry name" value="FtsA"/>
    <property type="match status" value="1"/>
</dbReference>
<reference evidence="9 10" key="1">
    <citation type="submission" date="2017-11" db="EMBL/GenBank/DDBJ databases">
        <title>Evolution of Phototrophy in the Chloroflexi Phylum Driven by Horizontal Gene Transfer.</title>
        <authorList>
            <person name="Ward L.M."/>
            <person name="Hemp J."/>
            <person name="Shih P.M."/>
            <person name="Mcglynn S.E."/>
            <person name="Fischer W."/>
        </authorList>
    </citation>
    <scope>NUCLEOTIDE SEQUENCE [LARGE SCALE GENOMIC DNA]</scope>
    <source>
        <strain evidence="9">JP3_13</strain>
    </source>
</reference>
<keyword evidence="3 5" id="KW-0472">Membrane</keyword>
<dbReference type="GO" id="GO:0043093">
    <property type="term" value="P:FtsZ-dependent cytokinesis"/>
    <property type="evidence" value="ECO:0007669"/>
    <property type="project" value="UniProtKB-UniRule"/>
</dbReference>
<dbReference type="PANTHER" id="PTHR32432:SF4">
    <property type="entry name" value="CELL DIVISION PROTEIN FTSA"/>
    <property type="match status" value="1"/>
</dbReference>
<evidence type="ECO:0000259" key="8">
    <source>
        <dbReference type="SMART" id="SM00842"/>
    </source>
</evidence>
<dbReference type="InterPro" id="IPR020823">
    <property type="entry name" value="Cell_div_FtsA"/>
</dbReference>
<dbReference type="NCBIfam" id="TIGR01174">
    <property type="entry name" value="ftsA"/>
    <property type="match status" value="1"/>
</dbReference>
<dbReference type="Pfam" id="PF14450">
    <property type="entry name" value="FtsA"/>
    <property type="match status" value="1"/>
</dbReference>
<protein>
    <recommendedName>
        <fullName evidence="5 6">Cell division protein FtsA</fullName>
    </recommendedName>
</protein>
<dbReference type="CDD" id="cd24048">
    <property type="entry name" value="ASKHA_NBD_FtsA"/>
    <property type="match status" value="1"/>
</dbReference>
<dbReference type="HAMAP" id="MF_02033">
    <property type="entry name" value="FtsA"/>
    <property type="match status" value="1"/>
</dbReference>
<evidence type="ECO:0000313" key="10">
    <source>
        <dbReference type="Proteomes" id="UP000229681"/>
    </source>
</evidence>
<feature type="domain" description="SHS2" evidence="8">
    <location>
        <begin position="5"/>
        <end position="191"/>
    </location>
</feature>
<evidence type="ECO:0000256" key="6">
    <source>
        <dbReference type="PIRNR" id="PIRNR003101"/>
    </source>
</evidence>
<comment type="function">
    <text evidence="5 6">Cell division protein that is involved in the assembly of the Z ring. May serve as a membrane anchor for the Z ring.</text>
</comment>
<evidence type="ECO:0000256" key="2">
    <source>
        <dbReference type="ARBA" id="ARBA00022618"/>
    </source>
</evidence>
<evidence type="ECO:0000256" key="3">
    <source>
        <dbReference type="ARBA" id="ARBA00023136"/>
    </source>
</evidence>
<evidence type="ECO:0000256" key="7">
    <source>
        <dbReference type="SAM" id="MobiDB-lite"/>
    </source>
</evidence>
<keyword evidence="1 5" id="KW-1003">Cell membrane</keyword>
<dbReference type="Gene3D" id="3.30.1490.110">
    <property type="match status" value="1"/>
</dbReference>